<proteinExistence type="predicted"/>
<reference evidence="2 3" key="1">
    <citation type="submission" date="2018-01" db="EMBL/GenBank/DDBJ databases">
        <title>Draft genome sequences of clinical isolates and type strains of oral Veillonella including Veillonella infantum sp., nov.</title>
        <authorList>
            <person name="Mashima I."/>
            <person name="Liao Y.-C."/>
            <person name="Sabharwal A."/>
            <person name="Haase E.M."/>
            <person name="Nakazawa F."/>
            <person name="Scannapieco F.A."/>
        </authorList>
    </citation>
    <scope>NUCLEOTIDE SEQUENCE [LARGE SCALE GENOMIC DNA]</scope>
    <source>
        <strain evidence="2 3">JCM 15641</strain>
    </source>
</reference>
<keyword evidence="1" id="KW-1277">Toxin-antitoxin system</keyword>
<dbReference type="OrthoDB" id="1954815at2"/>
<sequence length="108" mass="12668">MKSQTYTIIPTEKFNKELHQQILYVAMQFSKETAIQVKENIQNSISNLMNHPYMGTTPKIRALNDSDFRMLILEKLIIVYTVVEETRTIYLISILDQRQDYVNILNGL</sequence>
<gene>
    <name evidence="2" type="ORF">VEHSUH05_00315</name>
</gene>
<dbReference type="AlphaFoldDB" id="A0A2S7ZCG6"/>
<evidence type="ECO:0000313" key="2">
    <source>
        <dbReference type="EMBL" id="PQL20909.1"/>
    </source>
</evidence>
<evidence type="ECO:0000256" key="1">
    <source>
        <dbReference type="ARBA" id="ARBA00022649"/>
    </source>
</evidence>
<dbReference type="InterPro" id="IPR035093">
    <property type="entry name" value="RelE/ParE_toxin_dom_sf"/>
</dbReference>
<evidence type="ECO:0000313" key="3">
    <source>
        <dbReference type="Proteomes" id="UP000237916"/>
    </source>
</evidence>
<dbReference type="Gene3D" id="3.30.2310.20">
    <property type="entry name" value="RelE-like"/>
    <property type="match status" value="1"/>
</dbReference>
<organism evidence="2 3">
    <name type="scientific">Veillonella denticariosi JCM 15641</name>
    <dbReference type="NCBI Taxonomy" id="1298594"/>
    <lineage>
        <taxon>Bacteria</taxon>
        <taxon>Bacillati</taxon>
        <taxon>Bacillota</taxon>
        <taxon>Negativicutes</taxon>
        <taxon>Veillonellales</taxon>
        <taxon>Veillonellaceae</taxon>
        <taxon>Veillonella</taxon>
    </lineage>
</organism>
<dbReference type="Proteomes" id="UP000237916">
    <property type="component" value="Unassembled WGS sequence"/>
</dbReference>
<accession>A0A2S7ZCG6</accession>
<dbReference type="RefSeq" id="WP_105090381.1">
    <property type="nucleotide sequence ID" value="NZ_PPDB01000001.1"/>
</dbReference>
<dbReference type="STRING" id="1298594.GCA_001312465_01470"/>
<dbReference type="InterPro" id="IPR007712">
    <property type="entry name" value="RelE/ParE_toxin"/>
</dbReference>
<dbReference type="Pfam" id="PF05016">
    <property type="entry name" value="ParE_toxin"/>
    <property type="match status" value="1"/>
</dbReference>
<protein>
    <submittedName>
        <fullName evidence="2">Type II toxin-antitoxin system RelE/ParE family toxin</fullName>
    </submittedName>
</protein>
<comment type="caution">
    <text evidence="2">The sequence shown here is derived from an EMBL/GenBank/DDBJ whole genome shotgun (WGS) entry which is preliminary data.</text>
</comment>
<dbReference type="EMBL" id="PPDB01000001">
    <property type="protein sequence ID" value="PQL20909.1"/>
    <property type="molecule type" value="Genomic_DNA"/>
</dbReference>
<keyword evidence="3" id="KW-1185">Reference proteome</keyword>
<name>A0A2S7ZCG6_9FIRM</name>